<reference evidence="4" key="1">
    <citation type="journal article" date="2019" name="Int. J. Syst. Evol. Microbiol.">
        <title>The Global Catalogue of Microorganisms (GCM) 10K type strain sequencing project: providing services to taxonomists for standard genome sequencing and annotation.</title>
        <authorList>
            <consortium name="The Broad Institute Genomics Platform"/>
            <consortium name="The Broad Institute Genome Sequencing Center for Infectious Disease"/>
            <person name="Wu L."/>
            <person name="Ma J."/>
        </authorList>
    </citation>
    <scope>NUCLEOTIDE SEQUENCE [LARGE SCALE GENOMIC DNA]</scope>
    <source>
        <strain evidence="4">CGMCC 1.6960</strain>
    </source>
</reference>
<gene>
    <name evidence="3" type="ORF">GCM10010968_12370</name>
</gene>
<feature type="transmembrane region" description="Helical" evidence="2">
    <location>
        <begin position="32"/>
        <end position="50"/>
    </location>
</feature>
<feature type="transmembrane region" description="Helical" evidence="2">
    <location>
        <begin position="57"/>
        <end position="77"/>
    </location>
</feature>
<dbReference type="EMBL" id="BMLM01000001">
    <property type="protein sequence ID" value="GGN82480.1"/>
    <property type="molecule type" value="Genomic_DNA"/>
</dbReference>
<keyword evidence="4" id="KW-1185">Reference proteome</keyword>
<dbReference type="Proteomes" id="UP000626982">
    <property type="component" value="Unassembled WGS sequence"/>
</dbReference>
<comment type="caution">
    <text evidence="3">The sequence shown here is derived from an EMBL/GenBank/DDBJ whole genome shotgun (WGS) entry which is preliminary data.</text>
</comment>
<organism evidence="3 4">
    <name type="scientific">Agrococcus terreus</name>
    <dbReference type="NCBI Taxonomy" id="574649"/>
    <lineage>
        <taxon>Bacteria</taxon>
        <taxon>Bacillati</taxon>
        <taxon>Actinomycetota</taxon>
        <taxon>Actinomycetes</taxon>
        <taxon>Micrococcales</taxon>
        <taxon>Microbacteriaceae</taxon>
        <taxon>Agrococcus</taxon>
    </lineage>
</organism>
<evidence type="ECO:0000256" key="2">
    <source>
        <dbReference type="SAM" id="Phobius"/>
    </source>
</evidence>
<keyword evidence="2" id="KW-0812">Transmembrane</keyword>
<keyword evidence="2" id="KW-0472">Membrane</keyword>
<protein>
    <submittedName>
        <fullName evidence="3">Uncharacterized protein</fullName>
    </submittedName>
</protein>
<feature type="transmembrane region" description="Helical" evidence="2">
    <location>
        <begin position="83"/>
        <end position="106"/>
    </location>
</feature>
<keyword evidence="2" id="KW-1133">Transmembrane helix</keyword>
<evidence type="ECO:0000256" key="1">
    <source>
        <dbReference type="SAM" id="MobiDB-lite"/>
    </source>
</evidence>
<feature type="transmembrane region" description="Helical" evidence="2">
    <location>
        <begin position="127"/>
        <end position="146"/>
    </location>
</feature>
<sequence length="172" mass="17010">MDALTRLCGAVAALGAALIAIAVGAAAVPWLAVPLVLSGAGQLAVMVAAFRGWRWPLPAVLAPLAAPTALWLLALLASPEGAATLPLVPMLAESVLALAAAVALLVDRRIGADPARRTAEPRPLAALLSLAAVATVVAGVATPALAGTHAGSLAQPHGEHGLTLDVDEHGGH</sequence>
<feature type="compositionally biased region" description="Basic and acidic residues" evidence="1">
    <location>
        <begin position="157"/>
        <end position="172"/>
    </location>
</feature>
<evidence type="ECO:0000313" key="3">
    <source>
        <dbReference type="EMBL" id="GGN82480.1"/>
    </source>
</evidence>
<evidence type="ECO:0000313" key="4">
    <source>
        <dbReference type="Proteomes" id="UP000626982"/>
    </source>
</evidence>
<name>A0ABQ2KIW7_9MICO</name>
<proteinExistence type="predicted"/>
<feature type="region of interest" description="Disordered" evidence="1">
    <location>
        <begin position="150"/>
        <end position="172"/>
    </location>
</feature>
<accession>A0ABQ2KIW7</accession>
<dbReference type="RefSeq" id="WP_344724055.1">
    <property type="nucleotide sequence ID" value="NZ_BAABBD010000002.1"/>
</dbReference>